<organism evidence="2 3">
    <name type="scientific">Acanthosepion pharaonis</name>
    <name type="common">Pharaoh cuttlefish</name>
    <name type="synonym">Sepia pharaonis</name>
    <dbReference type="NCBI Taxonomy" id="158019"/>
    <lineage>
        <taxon>Eukaryota</taxon>
        <taxon>Metazoa</taxon>
        <taxon>Spiralia</taxon>
        <taxon>Lophotrochozoa</taxon>
        <taxon>Mollusca</taxon>
        <taxon>Cephalopoda</taxon>
        <taxon>Coleoidea</taxon>
        <taxon>Decapodiformes</taxon>
        <taxon>Sepiida</taxon>
        <taxon>Sepiina</taxon>
        <taxon>Sepiidae</taxon>
        <taxon>Acanthosepion</taxon>
    </lineage>
</organism>
<proteinExistence type="predicted"/>
<name>A0A812CA24_ACAPH</name>
<feature type="transmembrane region" description="Helical" evidence="1">
    <location>
        <begin position="106"/>
        <end position="123"/>
    </location>
</feature>
<evidence type="ECO:0000313" key="2">
    <source>
        <dbReference type="EMBL" id="CAE1258622.1"/>
    </source>
</evidence>
<gene>
    <name evidence="2" type="ORF">SPHA_31319</name>
</gene>
<keyword evidence="1" id="KW-0472">Membrane</keyword>
<feature type="transmembrane region" description="Helical" evidence="1">
    <location>
        <begin position="154"/>
        <end position="177"/>
    </location>
</feature>
<protein>
    <submittedName>
        <fullName evidence="2">Uncharacterized protein</fullName>
    </submittedName>
</protein>
<keyword evidence="1" id="KW-1133">Transmembrane helix</keyword>
<feature type="transmembrane region" description="Helical" evidence="1">
    <location>
        <begin position="130"/>
        <end position="148"/>
    </location>
</feature>
<dbReference type="Proteomes" id="UP000597762">
    <property type="component" value="Unassembled WGS sequence"/>
</dbReference>
<evidence type="ECO:0000313" key="3">
    <source>
        <dbReference type="Proteomes" id="UP000597762"/>
    </source>
</evidence>
<reference evidence="2" key="1">
    <citation type="submission" date="2021-01" db="EMBL/GenBank/DDBJ databases">
        <authorList>
            <person name="Li R."/>
            <person name="Bekaert M."/>
        </authorList>
    </citation>
    <scope>NUCLEOTIDE SEQUENCE</scope>
    <source>
        <strain evidence="2">Farmed</strain>
    </source>
</reference>
<dbReference type="AlphaFoldDB" id="A0A812CA24"/>
<keyword evidence="3" id="KW-1185">Reference proteome</keyword>
<dbReference type="EMBL" id="CAHIKZ030001282">
    <property type="protein sequence ID" value="CAE1258622.1"/>
    <property type="molecule type" value="Genomic_DNA"/>
</dbReference>
<accession>A0A812CA24</accession>
<evidence type="ECO:0000256" key="1">
    <source>
        <dbReference type="SAM" id="Phobius"/>
    </source>
</evidence>
<comment type="caution">
    <text evidence="2">The sequence shown here is derived from an EMBL/GenBank/DDBJ whole genome shotgun (WGS) entry which is preliminary data.</text>
</comment>
<feature type="transmembrane region" description="Helical" evidence="1">
    <location>
        <begin position="82"/>
        <end position="100"/>
    </location>
</feature>
<keyword evidence="1" id="KW-0812">Transmembrane</keyword>
<sequence>MHKNGSRRTCDRFSENGLTREAANSLCSWFKSTSFSLSDEVLLLLALELGSCHSLLPDVVSPPSSVGNNEVSRGCTSPTCRAIICFNFSFHSLLILLFFFLFLSKAIYLSPSLIFFFFFFISIRAYFSSFCILSFLIFLFHTFCLFFSTTISFLSIFCFKLLFPSFLTFYFILFIFIHAKIPSTHLPAFFVSTILSSS</sequence>